<dbReference type="Proteomes" id="UP000781932">
    <property type="component" value="Unassembled WGS sequence"/>
</dbReference>
<dbReference type="RefSeq" id="XP_038750204.1">
    <property type="nucleotide sequence ID" value="XM_038884504.1"/>
</dbReference>
<feature type="transmembrane region" description="Helical" evidence="2">
    <location>
        <begin position="341"/>
        <end position="362"/>
    </location>
</feature>
<evidence type="ECO:0000313" key="5">
    <source>
        <dbReference type="Proteomes" id="UP000781932"/>
    </source>
</evidence>
<feature type="chain" id="PRO_5040254219" evidence="3">
    <location>
        <begin position="25"/>
        <end position="411"/>
    </location>
</feature>
<evidence type="ECO:0000313" key="4">
    <source>
        <dbReference type="EMBL" id="KAF9880743.1"/>
    </source>
</evidence>
<keyword evidence="2" id="KW-1133">Transmembrane helix</keyword>
<proteinExistence type="predicted"/>
<evidence type="ECO:0000256" key="1">
    <source>
        <dbReference type="SAM" id="MobiDB-lite"/>
    </source>
</evidence>
<keyword evidence="2" id="KW-0812">Transmembrane</keyword>
<feature type="transmembrane region" description="Helical" evidence="2">
    <location>
        <begin position="374"/>
        <end position="394"/>
    </location>
</feature>
<feature type="transmembrane region" description="Helical" evidence="2">
    <location>
        <begin position="161"/>
        <end position="185"/>
    </location>
</feature>
<feature type="transmembrane region" description="Helical" evidence="2">
    <location>
        <begin position="136"/>
        <end position="155"/>
    </location>
</feature>
<dbReference type="GeneID" id="62157578"/>
<keyword evidence="5" id="KW-1185">Reference proteome</keyword>
<protein>
    <submittedName>
        <fullName evidence="4">Uncharacterized protein</fullName>
    </submittedName>
</protein>
<feature type="transmembrane region" description="Helical" evidence="2">
    <location>
        <begin position="293"/>
        <end position="311"/>
    </location>
</feature>
<sequence>MRTHPSSPLVLAFVLLLLAASATSREQDDGDQPVQHPPPADTSDAQLSWPSAFWALVAVALSTALQPSGRIVGFPSSWSPALKFSPVFCIINTVEALRCIGIRRNPEWTLVVAPYKYDTDADPAHSDVGALQRNTLLRVIAFVLGPLLQATKLYACRGIFWIQLLATIYLASFLCDEVTLCLLWLTGSTQGRNSVTGLVEAISGSIRSPPPSAFAAFGHDMTGDARPTTQQEFALFVSYMFINWFVLTVITGIGIKEPVIVDIVEFLIFLGLYASAVACGIISRRKGNTTDRIFWDAICGASVPFLIHSNISLLHKNCTPMAIILGNGLIDFHGKPTSKAWMWKLVCWASIFTCALMARSIYPVDRHMIPKPTWLFLSLWAITHMGTGLLMLKFSHDPAQSYKPAWTDFLG</sequence>
<keyword evidence="2" id="KW-0472">Membrane</keyword>
<organism evidence="4 5">
    <name type="scientific">Colletotrichum karsti</name>
    <dbReference type="NCBI Taxonomy" id="1095194"/>
    <lineage>
        <taxon>Eukaryota</taxon>
        <taxon>Fungi</taxon>
        <taxon>Dikarya</taxon>
        <taxon>Ascomycota</taxon>
        <taxon>Pezizomycotina</taxon>
        <taxon>Sordariomycetes</taxon>
        <taxon>Hypocreomycetidae</taxon>
        <taxon>Glomerellales</taxon>
        <taxon>Glomerellaceae</taxon>
        <taxon>Colletotrichum</taxon>
        <taxon>Colletotrichum boninense species complex</taxon>
    </lineage>
</organism>
<name>A0A9P6IDB2_9PEZI</name>
<evidence type="ECO:0000256" key="3">
    <source>
        <dbReference type="SAM" id="SignalP"/>
    </source>
</evidence>
<evidence type="ECO:0000256" key="2">
    <source>
        <dbReference type="SAM" id="Phobius"/>
    </source>
</evidence>
<dbReference type="OrthoDB" id="2847781at2759"/>
<feature type="transmembrane region" description="Helical" evidence="2">
    <location>
        <begin position="48"/>
        <end position="65"/>
    </location>
</feature>
<accession>A0A9P6IDB2</accession>
<reference evidence="4" key="2">
    <citation type="submission" date="2020-11" db="EMBL/GenBank/DDBJ databases">
        <title>Whole genome sequencing of Colletotrichum sp.</title>
        <authorList>
            <person name="Li H."/>
        </authorList>
    </citation>
    <scope>NUCLEOTIDE SEQUENCE</scope>
    <source>
        <strain evidence="4">CkLH20</strain>
    </source>
</reference>
<reference evidence="4" key="1">
    <citation type="submission" date="2020-03" db="EMBL/GenBank/DDBJ databases">
        <authorList>
            <person name="He L."/>
        </authorList>
    </citation>
    <scope>NUCLEOTIDE SEQUENCE</scope>
    <source>
        <strain evidence="4">CkLH20</strain>
    </source>
</reference>
<feature type="transmembrane region" description="Helical" evidence="2">
    <location>
        <begin position="233"/>
        <end position="253"/>
    </location>
</feature>
<feature type="transmembrane region" description="Helical" evidence="2">
    <location>
        <begin position="259"/>
        <end position="281"/>
    </location>
</feature>
<dbReference type="EMBL" id="JAATWM020000004">
    <property type="protein sequence ID" value="KAF9880743.1"/>
    <property type="molecule type" value="Genomic_DNA"/>
</dbReference>
<feature type="signal peptide" evidence="3">
    <location>
        <begin position="1"/>
        <end position="24"/>
    </location>
</feature>
<gene>
    <name evidence="4" type="ORF">CkaCkLH20_01785</name>
</gene>
<comment type="caution">
    <text evidence="4">The sequence shown here is derived from an EMBL/GenBank/DDBJ whole genome shotgun (WGS) entry which is preliminary data.</text>
</comment>
<keyword evidence="3" id="KW-0732">Signal</keyword>
<dbReference type="AlphaFoldDB" id="A0A9P6IDB2"/>
<feature type="region of interest" description="Disordered" evidence="1">
    <location>
        <begin position="25"/>
        <end position="44"/>
    </location>
</feature>